<evidence type="ECO:0000313" key="6">
    <source>
        <dbReference type="Proteomes" id="UP000245946"/>
    </source>
</evidence>
<protein>
    <recommendedName>
        <fullName evidence="4">Zn(2)-C6 fungal-type domain-containing protein</fullName>
    </recommendedName>
</protein>
<dbReference type="Proteomes" id="UP000245946">
    <property type="component" value="Unassembled WGS sequence"/>
</dbReference>
<dbReference type="GO" id="GO:0000981">
    <property type="term" value="F:DNA-binding transcription factor activity, RNA polymerase II-specific"/>
    <property type="evidence" value="ECO:0007669"/>
    <property type="project" value="InterPro"/>
</dbReference>
<feature type="region of interest" description="Disordered" evidence="3">
    <location>
        <begin position="1"/>
        <end position="46"/>
    </location>
</feature>
<dbReference type="PROSITE" id="PS00463">
    <property type="entry name" value="ZN2_CY6_FUNGAL_1"/>
    <property type="match status" value="1"/>
</dbReference>
<evidence type="ECO:0000256" key="3">
    <source>
        <dbReference type="SAM" id="MobiDB-lite"/>
    </source>
</evidence>
<feature type="compositionally biased region" description="Polar residues" evidence="3">
    <location>
        <begin position="292"/>
        <end position="307"/>
    </location>
</feature>
<organism evidence="5 6">
    <name type="scientific">Tilletiopsis washingtonensis</name>
    <dbReference type="NCBI Taxonomy" id="58919"/>
    <lineage>
        <taxon>Eukaryota</taxon>
        <taxon>Fungi</taxon>
        <taxon>Dikarya</taxon>
        <taxon>Basidiomycota</taxon>
        <taxon>Ustilaginomycotina</taxon>
        <taxon>Exobasidiomycetes</taxon>
        <taxon>Entylomatales</taxon>
        <taxon>Entylomatales incertae sedis</taxon>
        <taxon>Tilletiopsis</taxon>
    </lineage>
</organism>
<feature type="compositionally biased region" description="Basic and acidic residues" evidence="3">
    <location>
        <begin position="76"/>
        <end position="85"/>
    </location>
</feature>
<comment type="subcellular location">
    <subcellularLocation>
        <location evidence="1">Nucleus</location>
    </subcellularLocation>
</comment>
<feature type="region of interest" description="Disordered" evidence="3">
    <location>
        <begin position="195"/>
        <end position="321"/>
    </location>
</feature>
<evidence type="ECO:0000256" key="1">
    <source>
        <dbReference type="ARBA" id="ARBA00004123"/>
    </source>
</evidence>
<dbReference type="GO" id="GO:0005634">
    <property type="term" value="C:nucleus"/>
    <property type="evidence" value="ECO:0007669"/>
    <property type="project" value="UniProtKB-SubCell"/>
</dbReference>
<dbReference type="OrthoDB" id="3347155at2759"/>
<dbReference type="SUPFAM" id="SSF57701">
    <property type="entry name" value="Zn2/Cys6 DNA-binding domain"/>
    <property type="match status" value="1"/>
</dbReference>
<feature type="region of interest" description="Disordered" evidence="3">
    <location>
        <begin position="353"/>
        <end position="382"/>
    </location>
</feature>
<accession>A0A316ZDE6</accession>
<keyword evidence="2" id="KW-0539">Nucleus</keyword>
<gene>
    <name evidence="5" type="ORF">FA09DRAFT_360550</name>
</gene>
<feature type="compositionally biased region" description="Polar residues" evidence="3">
    <location>
        <begin position="1312"/>
        <end position="1338"/>
    </location>
</feature>
<dbReference type="SMART" id="SM00066">
    <property type="entry name" value="GAL4"/>
    <property type="match status" value="1"/>
</dbReference>
<evidence type="ECO:0000256" key="2">
    <source>
        <dbReference type="ARBA" id="ARBA00023242"/>
    </source>
</evidence>
<proteinExistence type="predicted"/>
<feature type="compositionally biased region" description="Low complexity" evidence="3">
    <location>
        <begin position="237"/>
        <end position="252"/>
    </location>
</feature>
<evidence type="ECO:0000259" key="4">
    <source>
        <dbReference type="PROSITE" id="PS50048"/>
    </source>
</evidence>
<dbReference type="Pfam" id="PF00172">
    <property type="entry name" value="Zn_clus"/>
    <property type="match status" value="1"/>
</dbReference>
<dbReference type="InterPro" id="IPR001138">
    <property type="entry name" value="Zn2Cys6_DnaBD"/>
</dbReference>
<feature type="compositionally biased region" description="Polar residues" evidence="3">
    <location>
        <begin position="1132"/>
        <end position="1149"/>
    </location>
</feature>
<dbReference type="GeneID" id="37272790"/>
<keyword evidence="6" id="KW-1185">Reference proteome</keyword>
<feature type="domain" description="Zn(2)-C6 fungal-type" evidence="4">
    <location>
        <begin position="50"/>
        <end position="81"/>
    </location>
</feature>
<dbReference type="CDD" id="cd12148">
    <property type="entry name" value="fungal_TF_MHR"/>
    <property type="match status" value="1"/>
</dbReference>
<dbReference type="CDD" id="cd00067">
    <property type="entry name" value="GAL4"/>
    <property type="match status" value="1"/>
</dbReference>
<reference evidence="5 6" key="1">
    <citation type="journal article" date="2018" name="Mol. Biol. Evol.">
        <title>Broad Genomic Sampling Reveals a Smut Pathogenic Ancestry of the Fungal Clade Ustilaginomycotina.</title>
        <authorList>
            <person name="Kijpornyongpan T."/>
            <person name="Mondo S.J."/>
            <person name="Barry K."/>
            <person name="Sandor L."/>
            <person name="Lee J."/>
            <person name="Lipzen A."/>
            <person name="Pangilinan J."/>
            <person name="LaButti K."/>
            <person name="Hainaut M."/>
            <person name="Henrissat B."/>
            <person name="Grigoriev I.V."/>
            <person name="Spatafora J.W."/>
            <person name="Aime M.C."/>
        </authorList>
    </citation>
    <scope>NUCLEOTIDE SEQUENCE [LARGE SCALE GENOMIC DNA]</scope>
    <source>
        <strain evidence="5 6">MCA 4186</strain>
    </source>
</reference>
<feature type="region of interest" description="Disordered" evidence="3">
    <location>
        <begin position="1213"/>
        <end position="1247"/>
    </location>
</feature>
<dbReference type="PANTHER" id="PTHR31001">
    <property type="entry name" value="UNCHARACTERIZED TRANSCRIPTIONAL REGULATORY PROTEIN"/>
    <property type="match status" value="1"/>
</dbReference>
<dbReference type="Gene3D" id="4.10.240.10">
    <property type="entry name" value="Zn(2)-C6 fungal-type DNA-binding domain"/>
    <property type="match status" value="1"/>
</dbReference>
<name>A0A316ZDE6_9BASI</name>
<evidence type="ECO:0000313" key="5">
    <source>
        <dbReference type="EMBL" id="PWN98283.1"/>
    </source>
</evidence>
<dbReference type="RefSeq" id="XP_025598562.1">
    <property type="nucleotide sequence ID" value="XM_025745246.1"/>
</dbReference>
<feature type="region of interest" description="Disordered" evidence="3">
    <location>
        <begin position="1114"/>
        <end position="1196"/>
    </location>
</feature>
<feature type="region of interest" description="Disordered" evidence="3">
    <location>
        <begin position="430"/>
        <end position="460"/>
    </location>
</feature>
<feature type="compositionally biased region" description="Low complexity" evidence="3">
    <location>
        <begin position="145"/>
        <end position="154"/>
    </location>
</feature>
<dbReference type="PROSITE" id="PS50048">
    <property type="entry name" value="ZN2_CY6_FUNGAL_2"/>
    <property type="match status" value="1"/>
</dbReference>
<feature type="region of interest" description="Disordered" evidence="3">
    <location>
        <begin position="76"/>
        <end position="164"/>
    </location>
</feature>
<feature type="region of interest" description="Disordered" evidence="3">
    <location>
        <begin position="1310"/>
        <end position="1338"/>
    </location>
</feature>
<dbReference type="STRING" id="58919.A0A316ZDE6"/>
<sequence length="1363" mass="144866">MASASRPSGAHEYRDELASPSDDDMGDTSEQHPEPSSRGPPRKRNRAALSCTLCRQRKVKCDRVIPCSQCVKRGDEQYCHLDPHKKGPSNSARPSGEHAHARASHSHPHTSQAPAVPSTLSPERHGVHSAHAPPPPQPPRRSEHAYYPSSSAAPTLPPAGSPAAADPYEVAAIKQRLAQLEAALAAQAPRMPDAAMAPQHGYEAASGPSRFPLASSASQSSFVAPGVSPYPASPPVSTGSGARSSASAQAPGYWPQSLFSQHDGVTRLPPLGAPSPGGGTGSSFPFDARFGRSQSVASSNGTAPSTRTGGGDERAASQSSRAGEYAAAAAAIKGDVDSDTEDAALVLEGLAMGGRSRNGPGPPCPAQQSKGRGVVPDGAASVRCPPEEDVIRRKPHRVIQDFVDADKSVDIMSTGVLSRVGVDATMTDTASVPDEEESKDKPSACPGEAGGGGGGKCPSQAEIDELKDLPLDATVDKHGKSISPAKTVCRLLSSKPDTLLRLVSGPETHLGWGIGWAFTAAEAAGDLLSVQKLKGCPGAQQREAVLRAIIRSLPSKEVADHLVNVYDSRVKVMAGMTIHMPSFRKELDALYALDSVEKKARVVNIVDPGWLAQLLSVFVLALHFHPCEESPTRNLVMHLFDGRTVHLWRSAAHTCLVLARYQTSSSLAVLVTIIHLNLHSAGSGRDDTRFLSIAISNAREMGLHRLNMKERQPKAGEELGVQIRREMAKRIWAMLVIKDWGSASNEHNTYAIHPDQYNTPPPLNLNDDDLCQRPLPAEHPLSVYTDMSFSLMQLKISLVVREHVDLQNRREREGKKLSHDDIEQLDAAYRRLLSSDDCAFYRVGSDEGAGTRLEVERFLVQQSIFHRLLRLHRPNLSSSRSSCVLLARSILDLQRRIRLRCSIVDRLFLNLGQSFSAAVVLILDLLQTRPNPSMRDLVRGEVGEAVKALRHVASASHTSERSIRVLEALLAEEQARWDAGDKIGAEQAVGAQKRKRDAPNGQRKKNLLSLALRVARAANGQQLPEDVEMAEVAAPSDSSATNDAVAQKDAQSRDLFEQLTQANPRPYEPASFAHFDDPNASSSYMPGLDFLPLTPPDGDPFDITKFLAEYDSPPMSDAASAHGSTHAPGMQHNDSFVSNNSSNGAMHSRSSFGDGGSSSGFDFSGASAQHSPQTSLDSGVGGAPKSASPTNGSGDSAADALWAWMLTQGVQPGGRLEAPQQQAPQPPLGQPKWQAPSAAQTQAARMPGPASIAEWDFDARAAAEAASRAGVATSSAMSAPNTAAADLSLAAAPSPASLANIFAHIGGGDATTAPSSSPLKRTMATTQDPASLQVSTPSANLPGYNPNYLSTPGGWEFSFDLLS</sequence>
<dbReference type="InterPro" id="IPR050613">
    <property type="entry name" value="Sec_Metabolite_Reg"/>
</dbReference>
<feature type="compositionally biased region" description="Low complexity" evidence="3">
    <location>
        <begin position="1159"/>
        <end position="1168"/>
    </location>
</feature>
<dbReference type="InterPro" id="IPR036864">
    <property type="entry name" value="Zn2-C6_fun-type_DNA-bd_sf"/>
</dbReference>
<dbReference type="GO" id="GO:0008270">
    <property type="term" value="F:zinc ion binding"/>
    <property type="evidence" value="ECO:0007669"/>
    <property type="project" value="InterPro"/>
</dbReference>
<dbReference type="PANTHER" id="PTHR31001:SF89">
    <property type="entry name" value="ZN(2)-C6 FUNGAL-TYPE DOMAIN-CONTAINING PROTEIN"/>
    <property type="match status" value="1"/>
</dbReference>
<dbReference type="EMBL" id="KZ819292">
    <property type="protein sequence ID" value="PWN98283.1"/>
    <property type="molecule type" value="Genomic_DNA"/>
</dbReference>